<dbReference type="InterPro" id="IPR008271">
    <property type="entry name" value="Ser/Thr_kinase_AS"/>
</dbReference>
<evidence type="ECO:0000259" key="1">
    <source>
        <dbReference type="PROSITE" id="PS50011"/>
    </source>
</evidence>
<dbReference type="OrthoDB" id="346907at2759"/>
<dbReference type="Gene3D" id="1.10.510.10">
    <property type="entry name" value="Transferase(Phosphotransferase) domain 1"/>
    <property type="match status" value="1"/>
</dbReference>
<accession>A0A0C3LRY0</accession>
<keyword evidence="3" id="KW-1185">Reference proteome</keyword>
<dbReference type="HOGENOM" id="CLU_000288_7_18_1"/>
<dbReference type="SUPFAM" id="SSF56112">
    <property type="entry name" value="Protein kinase-like (PK-like)"/>
    <property type="match status" value="1"/>
</dbReference>
<feature type="non-terminal residue" evidence="2">
    <location>
        <position position="211"/>
    </location>
</feature>
<dbReference type="GO" id="GO:0005524">
    <property type="term" value="F:ATP binding"/>
    <property type="evidence" value="ECO:0007669"/>
    <property type="project" value="InterPro"/>
</dbReference>
<dbReference type="EMBL" id="KN823067">
    <property type="protein sequence ID" value="KIO24172.1"/>
    <property type="molecule type" value="Genomic_DNA"/>
</dbReference>
<dbReference type="Proteomes" id="UP000054248">
    <property type="component" value="Unassembled WGS sequence"/>
</dbReference>
<dbReference type="InterPro" id="IPR000719">
    <property type="entry name" value="Prot_kinase_dom"/>
</dbReference>
<dbReference type="STRING" id="1051891.A0A0C3LRY0"/>
<name>A0A0C3LRY0_9AGAM</name>
<dbReference type="InterPro" id="IPR011009">
    <property type="entry name" value="Kinase-like_dom_sf"/>
</dbReference>
<reference evidence="3" key="2">
    <citation type="submission" date="2015-01" db="EMBL/GenBank/DDBJ databases">
        <title>Evolutionary Origins and Diversification of the Mycorrhizal Mutualists.</title>
        <authorList>
            <consortium name="DOE Joint Genome Institute"/>
            <consortium name="Mycorrhizal Genomics Consortium"/>
            <person name="Kohler A."/>
            <person name="Kuo A."/>
            <person name="Nagy L.G."/>
            <person name="Floudas D."/>
            <person name="Copeland A."/>
            <person name="Barry K.W."/>
            <person name="Cichocki N."/>
            <person name="Veneault-Fourrey C."/>
            <person name="LaButti K."/>
            <person name="Lindquist E.A."/>
            <person name="Lipzen A."/>
            <person name="Lundell T."/>
            <person name="Morin E."/>
            <person name="Murat C."/>
            <person name="Riley R."/>
            <person name="Ohm R."/>
            <person name="Sun H."/>
            <person name="Tunlid A."/>
            <person name="Henrissat B."/>
            <person name="Grigoriev I.V."/>
            <person name="Hibbett D.S."/>
            <person name="Martin F."/>
        </authorList>
    </citation>
    <scope>NUCLEOTIDE SEQUENCE [LARGE SCALE GENOMIC DNA]</scope>
    <source>
        <strain evidence="3">MUT 4182</strain>
    </source>
</reference>
<gene>
    <name evidence="2" type="ORF">M407DRAFT_53886</name>
</gene>
<dbReference type="PANTHER" id="PTHR44329">
    <property type="entry name" value="SERINE/THREONINE-PROTEIN KINASE TNNI3K-RELATED"/>
    <property type="match status" value="1"/>
</dbReference>
<protein>
    <recommendedName>
        <fullName evidence="1">Protein kinase domain-containing protein</fullName>
    </recommendedName>
</protein>
<dbReference type="AlphaFoldDB" id="A0A0C3LRY0"/>
<dbReference type="PROSITE" id="PS50011">
    <property type="entry name" value="PROTEIN_KINASE_DOM"/>
    <property type="match status" value="1"/>
</dbReference>
<dbReference type="PROSITE" id="PS00108">
    <property type="entry name" value="PROTEIN_KINASE_ST"/>
    <property type="match status" value="1"/>
</dbReference>
<feature type="domain" description="Protein kinase" evidence="1">
    <location>
        <begin position="1"/>
        <end position="211"/>
    </location>
</feature>
<proteinExistence type="predicted"/>
<dbReference type="Pfam" id="PF00069">
    <property type="entry name" value="Pkinase"/>
    <property type="match status" value="1"/>
</dbReference>
<organism evidence="2 3">
    <name type="scientific">Tulasnella calospora MUT 4182</name>
    <dbReference type="NCBI Taxonomy" id="1051891"/>
    <lineage>
        <taxon>Eukaryota</taxon>
        <taxon>Fungi</taxon>
        <taxon>Dikarya</taxon>
        <taxon>Basidiomycota</taxon>
        <taxon>Agaricomycotina</taxon>
        <taxon>Agaricomycetes</taxon>
        <taxon>Cantharellales</taxon>
        <taxon>Tulasnellaceae</taxon>
        <taxon>Tulasnella</taxon>
    </lineage>
</organism>
<reference evidence="2 3" key="1">
    <citation type="submission" date="2014-04" db="EMBL/GenBank/DDBJ databases">
        <authorList>
            <consortium name="DOE Joint Genome Institute"/>
            <person name="Kuo A."/>
            <person name="Girlanda M."/>
            <person name="Perotto S."/>
            <person name="Kohler A."/>
            <person name="Nagy L.G."/>
            <person name="Floudas D."/>
            <person name="Copeland A."/>
            <person name="Barry K.W."/>
            <person name="Cichocki N."/>
            <person name="Veneault-Fourrey C."/>
            <person name="LaButti K."/>
            <person name="Lindquist E.A."/>
            <person name="Lipzen A."/>
            <person name="Lundell T."/>
            <person name="Morin E."/>
            <person name="Murat C."/>
            <person name="Sun H."/>
            <person name="Tunlid A."/>
            <person name="Henrissat B."/>
            <person name="Grigoriev I.V."/>
            <person name="Hibbett D.S."/>
            <person name="Martin F."/>
            <person name="Nordberg H.P."/>
            <person name="Cantor M.N."/>
            <person name="Hua S.X."/>
        </authorList>
    </citation>
    <scope>NUCLEOTIDE SEQUENCE [LARGE SCALE GENOMIC DNA]</scope>
    <source>
        <strain evidence="2 3">MUT 4182</strain>
    </source>
</reference>
<evidence type="ECO:0000313" key="3">
    <source>
        <dbReference type="Proteomes" id="UP000054248"/>
    </source>
</evidence>
<dbReference type="GO" id="GO:0004674">
    <property type="term" value="F:protein serine/threonine kinase activity"/>
    <property type="evidence" value="ECO:0007669"/>
    <property type="project" value="TreeGrafter"/>
</dbReference>
<evidence type="ECO:0000313" key="2">
    <source>
        <dbReference type="EMBL" id="KIO24172.1"/>
    </source>
</evidence>
<feature type="non-terminal residue" evidence="2">
    <location>
        <position position="1"/>
    </location>
</feature>
<dbReference type="SMART" id="SM00220">
    <property type="entry name" value="S_TKc"/>
    <property type="match status" value="1"/>
</dbReference>
<dbReference type="InterPro" id="IPR051681">
    <property type="entry name" value="Ser/Thr_Kinases-Pseudokinases"/>
</dbReference>
<sequence length="211" mass="23278">RELRVWSRVKHPNVLEFIGYYLNPQMTTARLISPFMTNGNIDEYLAKAPGPVTDKLRLKLVDSLKGLIYLHSLTPPICHADIKPENILITDLAEAVLCDFGLARLADGQPSGLTTTKTIKGSTRYMSPELLEENAVHTLSSDIWAYGCLVLKVMTGSLPYCRARTDQQIISALVQKQAPVDLADLGLQDDGLKTLLDKCWNKSPSARPSAS</sequence>